<dbReference type="Proteomes" id="UP000824120">
    <property type="component" value="Chromosome 4"/>
</dbReference>
<sequence length="128" mass="14058">MEPLVKALEEVGYRNGKNLFGAPYNFRYGLAADGLGLIESASNSNGGKPVILVSHSLGGTVMRMLTFASGNTLVREEQRSSETHDIPEFLKDIGFPEGVLPYTSHILPLVYNLVTSTDAYHLCNWLWA</sequence>
<dbReference type="OrthoDB" id="190846at2759"/>
<accession>A0A9J5ZHI8</accession>
<dbReference type="GO" id="GO:0008374">
    <property type="term" value="F:O-acyltransferase activity"/>
    <property type="evidence" value="ECO:0007669"/>
    <property type="project" value="InterPro"/>
</dbReference>
<dbReference type="InterPro" id="IPR029058">
    <property type="entry name" value="AB_hydrolase_fold"/>
</dbReference>
<dbReference type="EMBL" id="JACXVP010000004">
    <property type="protein sequence ID" value="KAG5611415.1"/>
    <property type="molecule type" value="Genomic_DNA"/>
</dbReference>
<organism evidence="1 2">
    <name type="scientific">Solanum commersonii</name>
    <name type="common">Commerson's wild potato</name>
    <name type="synonym">Commerson's nightshade</name>
    <dbReference type="NCBI Taxonomy" id="4109"/>
    <lineage>
        <taxon>Eukaryota</taxon>
        <taxon>Viridiplantae</taxon>
        <taxon>Streptophyta</taxon>
        <taxon>Embryophyta</taxon>
        <taxon>Tracheophyta</taxon>
        <taxon>Spermatophyta</taxon>
        <taxon>Magnoliopsida</taxon>
        <taxon>eudicotyledons</taxon>
        <taxon>Gunneridae</taxon>
        <taxon>Pentapetalae</taxon>
        <taxon>asterids</taxon>
        <taxon>lamiids</taxon>
        <taxon>Solanales</taxon>
        <taxon>Solanaceae</taxon>
        <taxon>Solanoideae</taxon>
        <taxon>Solaneae</taxon>
        <taxon>Solanum</taxon>
    </lineage>
</organism>
<dbReference type="InterPro" id="IPR003386">
    <property type="entry name" value="LACT/PDAT_acylTrfase"/>
</dbReference>
<proteinExistence type="predicted"/>
<evidence type="ECO:0000313" key="2">
    <source>
        <dbReference type="Proteomes" id="UP000824120"/>
    </source>
</evidence>
<dbReference type="AlphaFoldDB" id="A0A9J5ZHI8"/>
<dbReference type="Pfam" id="PF02450">
    <property type="entry name" value="LCAT"/>
    <property type="match status" value="1"/>
</dbReference>
<dbReference type="GO" id="GO:0006629">
    <property type="term" value="P:lipid metabolic process"/>
    <property type="evidence" value="ECO:0007669"/>
    <property type="project" value="InterPro"/>
</dbReference>
<dbReference type="Gene3D" id="3.40.50.1820">
    <property type="entry name" value="alpha/beta hydrolase"/>
    <property type="match status" value="1"/>
</dbReference>
<protein>
    <submittedName>
        <fullName evidence="1">Uncharacterized protein</fullName>
    </submittedName>
</protein>
<dbReference type="SUPFAM" id="SSF53474">
    <property type="entry name" value="alpha/beta-Hydrolases"/>
    <property type="match status" value="1"/>
</dbReference>
<evidence type="ECO:0000313" key="1">
    <source>
        <dbReference type="EMBL" id="KAG5611415.1"/>
    </source>
</evidence>
<keyword evidence="2" id="KW-1185">Reference proteome</keyword>
<comment type="caution">
    <text evidence="1">The sequence shown here is derived from an EMBL/GenBank/DDBJ whole genome shotgun (WGS) entry which is preliminary data.</text>
</comment>
<gene>
    <name evidence="1" type="ORF">H5410_022696</name>
</gene>
<dbReference type="PANTHER" id="PTHR11440">
    <property type="entry name" value="LECITHIN-CHOLESTEROL ACYLTRANSFERASE-RELATED"/>
    <property type="match status" value="1"/>
</dbReference>
<name>A0A9J5ZHI8_SOLCO</name>
<reference evidence="1 2" key="1">
    <citation type="submission" date="2020-09" db="EMBL/GenBank/DDBJ databases">
        <title>De no assembly of potato wild relative species, Solanum commersonii.</title>
        <authorList>
            <person name="Cho K."/>
        </authorList>
    </citation>
    <scope>NUCLEOTIDE SEQUENCE [LARGE SCALE GENOMIC DNA]</scope>
    <source>
        <strain evidence="1">LZ3.2</strain>
        <tissue evidence="1">Leaf</tissue>
    </source>
</reference>